<reference evidence="6 7" key="1">
    <citation type="submission" date="2024-08" db="EMBL/GenBank/DDBJ databases">
        <title>Oceanimonas smirnovii Genome sequencing and assembly.</title>
        <authorList>
            <person name="Tang B."/>
        </authorList>
    </citation>
    <scope>NUCLEOTIDE SEQUENCE [LARGE SCALE GENOMIC DNA]</scope>
    <source>
        <strain evidence="6 7">OS2020-119</strain>
    </source>
</reference>
<sequence>MANIKTLGQISDFELKLLRVFRTVAACGGFAAAEVALGISRAAISMQMADLEKRLQVKLCQRGRAGFALTDEGKRVLEASDRLFGAVEYFRAELNDLHRHLRGTLIIGITDNLVSHPGMKITHGLAALKAKGPEVHIDLRMQPSDDIEMGVLDGRLNVGVIPQVRELPGLHYSPLYEESNWLYCADSHPLFNAQNINTEGHEVVQPRFQQAAEAAALYAGHTTGAHANDREGILFLVLTGCYLGYLPEHYAAPWVAAGRLRPLQPGFTTRFCVITARSRRSNLVVDTFLATL</sequence>
<evidence type="ECO:0000313" key="7">
    <source>
        <dbReference type="Proteomes" id="UP001610706"/>
    </source>
</evidence>
<feature type="domain" description="HTH lysR-type" evidence="5">
    <location>
        <begin position="13"/>
        <end position="70"/>
    </location>
</feature>
<comment type="caution">
    <text evidence="6">The sequence shown here is derived from an EMBL/GenBank/DDBJ whole genome shotgun (WGS) entry which is preliminary data.</text>
</comment>
<evidence type="ECO:0000256" key="4">
    <source>
        <dbReference type="ARBA" id="ARBA00023163"/>
    </source>
</evidence>
<dbReference type="CDD" id="cd05466">
    <property type="entry name" value="PBP2_LTTR_substrate"/>
    <property type="match status" value="1"/>
</dbReference>
<dbReference type="InterPro" id="IPR036390">
    <property type="entry name" value="WH_DNA-bd_sf"/>
</dbReference>
<dbReference type="Gene3D" id="3.40.190.10">
    <property type="entry name" value="Periplasmic binding protein-like II"/>
    <property type="match status" value="2"/>
</dbReference>
<dbReference type="EMBL" id="JBGFTR010000003">
    <property type="protein sequence ID" value="MFH7564219.1"/>
    <property type="molecule type" value="Genomic_DNA"/>
</dbReference>
<evidence type="ECO:0000256" key="3">
    <source>
        <dbReference type="ARBA" id="ARBA00023125"/>
    </source>
</evidence>
<name>A0ABW7NYU1_9GAMM</name>
<evidence type="ECO:0000259" key="5">
    <source>
        <dbReference type="PROSITE" id="PS50931"/>
    </source>
</evidence>
<accession>A0ABW7NYU1</accession>
<dbReference type="InterPro" id="IPR005119">
    <property type="entry name" value="LysR_subst-bd"/>
</dbReference>
<dbReference type="PANTHER" id="PTHR30126">
    <property type="entry name" value="HTH-TYPE TRANSCRIPTIONAL REGULATOR"/>
    <property type="match status" value="1"/>
</dbReference>
<evidence type="ECO:0000256" key="2">
    <source>
        <dbReference type="ARBA" id="ARBA00023015"/>
    </source>
</evidence>
<dbReference type="RefSeq" id="WP_346351852.1">
    <property type="nucleotide sequence ID" value="NZ_CP166302.1"/>
</dbReference>
<gene>
    <name evidence="6" type="ORF">AB9R89_02640</name>
</gene>
<dbReference type="InterPro" id="IPR000847">
    <property type="entry name" value="LysR_HTH_N"/>
</dbReference>
<keyword evidence="4" id="KW-0804">Transcription</keyword>
<dbReference type="PANTHER" id="PTHR30126:SF98">
    <property type="entry name" value="HTH-TYPE TRANSCRIPTIONAL ACTIVATOR BAUR"/>
    <property type="match status" value="1"/>
</dbReference>
<dbReference type="Gene3D" id="1.10.10.10">
    <property type="entry name" value="Winged helix-like DNA-binding domain superfamily/Winged helix DNA-binding domain"/>
    <property type="match status" value="1"/>
</dbReference>
<dbReference type="InterPro" id="IPR036388">
    <property type="entry name" value="WH-like_DNA-bd_sf"/>
</dbReference>
<evidence type="ECO:0000313" key="6">
    <source>
        <dbReference type="EMBL" id="MFH7564219.1"/>
    </source>
</evidence>
<dbReference type="Pfam" id="PF00126">
    <property type="entry name" value="HTH_1"/>
    <property type="match status" value="1"/>
</dbReference>
<comment type="similarity">
    <text evidence="1">Belongs to the LysR transcriptional regulatory family.</text>
</comment>
<dbReference type="PROSITE" id="PS50931">
    <property type="entry name" value="HTH_LYSR"/>
    <property type="match status" value="1"/>
</dbReference>
<keyword evidence="2" id="KW-0805">Transcription regulation</keyword>
<keyword evidence="7" id="KW-1185">Reference proteome</keyword>
<evidence type="ECO:0000256" key="1">
    <source>
        <dbReference type="ARBA" id="ARBA00009437"/>
    </source>
</evidence>
<proteinExistence type="inferred from homology"/>
<organism evidence="6 7">
    <name type="scientific">Oceanimonas smirnovii</name>
    <dbReference type="NCBI Taxonomy" id="264574"/>
    <lineage>
        <taxon>Bacteria</taxon>
        <taxon>Pseudomonadati</taxon>
        <taxon>Pseudomonadota</taxon>
        <taxon>Gammaproteobacteria</taxon>
        <taxon>Aeromonadales</taxon>
        <taxon>Aeromonadaceae</taxon>
        <taxon>Oceanimonas</taxon>
    </lineage>
</organism>
<protein>
    <submittedName>
        <fullName evidence="6">LysR family transcriptional regulator</fullName>
    </submittedName>
</protein>
<dbReference type="SUPFAM" id="SSF53850">
    <property type="entry name" value="Periplasmic binding protein-like II"/>
    <property type="match status" value="1"/>
</dbReference>
<dbReference type="Pfam" id="PF03466">
    <property type="entry name" value="LysR_substrate"/>
    <property type="match status" value="1"/>
</dbReference>
<dbReference type="Proteomes" id="UP001610706">
    <property type="component" value="Unassembled WGS sequence"/>
</dbReference>
<dbReference type="SUPFAM" id="SSF46785">
    <property type="entry name" value="Winged helix' DNA-binding domain"/>
    <property type="match status" value="1"/>
</dbReference>
<keyword evidence="3" id="KW-0238">DNA-binding</keyword>